<evidence type="ECO:0000313" key="3">
    <source>
        <dbReference type="Proteomes" id="UP001412067"/>
    </source>
</evidence>
<feature type="domain" description="F-box" evidence="1">
    <location>
        <begin position="50"/>
        <end position="90"/>
    </location>
</feature>
<reference evidence="2 3" key="1">
    <citation type="journal article" date="2022" name="Nat. Plants">
        <title>Genomes of leafy and leafless Platanthera orchids illuminate the evolution of mycoheterotrophy.</title>
        <authorList>
            <person name="Li M.H."/>
            <person name="Liu K.W."/>
            <person name="Li Z."/>
            <person name="Lu H.C."/>
            <person name="Ye Q.L."/>
            <person name="Zhang D."/>
            <person name="Wang J.Y."/>
            <person name="Li Y.F."/>
            <person name="Zhong Z.M."/>
            <person name="Liu X."/>
            <person name="Yu X."/>
            <person name="Liu D.K."/>
            <person name="Tu X.D."/>
            <person name="Liu B."/>
            <person name="Hao Y."/>
            <person name="Liao X.Y."/>
            <person name="Jiang Y.T."/>
            <person name="Sun W.H."/>
            <person name="Chen J."/>
            <person name="Chen Y.Q."/>
            <person name="Ai Y."/>
            <person name="Zhai J.W."/>
            <person name="Wu S.S."/>
            <person name="Zhou Z."/>
            <person name="Hsiao Y.Y."/>
            <person name="Wu W.L."/>
            <person name="Chen Y.Y."/>
            <person name="Lin Y.F."/>
            <person name="Hsu J.L."/>
            <person name="Li C.Y."/>
            <person name="Wang Z.W."/>
            <person name="Zhao X."/>
            <person name="Zhong W.Y."/>
            <person name="Ma X.K."/>
            <person name="Ma L."/>
            <person name="Huang J."/>
            <person name="Chen G.Z."/>
            <person name="Huang M.Z."/>
            <person name="Huang L."/>
            <person name="Peng D.H."/>
            <person name="Luo Y.B."/>
            <person name="Zou S.Q."/>
            <person name="Chen S.P."/>
            <person name="Lan S."/>
            <person name="Tsai W.C."/>
            <person name="Van de Peer Y."/>
            <person name="Liu Z.J."/>
        </authorList>
    </citation>
    <scope>NUCLEOTIDE SEQUENCE [LARGE SCALE GENOMIC DNA]</scope>
    <source>
        <strain evidence="2">Lor288</strain>
    </source>
</reference>
<evidence type="ECO:0000259" key="1">
    <source>
        <dbReference type="SMART" id="SM00256"/>
    </source>
</evidence>
<dbReference type="InterPro" id="IPR017451">
    <property type="entry name" value="F-box-assoc_interact_dom"/>
</dbReference>
<dbReference type="Pfam" id="PF00646">
    <property type="entry name" value="F-box"/>
    <property type="match status" value="1"/>
</dbReference>
<dbReference type="InterPro" id="IPR050796">
    <property type="entry name" value="SCF_F-box_component"/>
</dbReference>
<dbReference type="NCBIfam" id="TIGR01640">
    <property type="entry name" value="F_box_assoc_1"/>
    <property type="match status" value="1"/>
</dbReference>
<name>A0ABR2LSS7_9ASPA</name>
<comment type="caution">
    <text evidence="2">The sequence shown here is derived from an EMBL/GenBank/DDBJ whole genome shotgun (WGS) entry which is preliminary data.</text>
</comment>
<proteinExistence type="predicted"/>
<dbReference type="InterPro" id="IPR013187">
    <property type="entry name" value="F-box-assoc_dom_typ3"/>
</dbReference>
<dbReference type="InterPro" id="IPR036047">
    <property type="entry name" value="F-box-like_dom_sf"/>
</dbReference>
<dbReference type="SMART" id="SM00256">
    <property type="entry name" value="FBOX"/>
    <property type="match status" value="1"/>
</dbReference>
<keyword evidence="3" id="KW-1185">Reference proteome</keyword>
<dbReference type="SUPFAM" id="SSF81383">
    <property type="entry name" value="F-box domain"/>
    <property type="match status" value="1"/>
</dbReference>
<organism evidence="2 3">
    <name type="scientific">Platanthera guangdongensis</name>
    <dbReference type="NCBI Taxonomy" id="2320717"/>
    <lineage>
        <taxon>Eukaryota</taxon>
        <taxon>Viridiplantae</taxon>
        <taxon>Streptophyta</taxon>
        <taxon>Embryophyta</taxon>
        <taxon>Tracheophyta</taxon>
        <taxon>Spermatophyta</taxon>
        <taxon>Magnoliopsida</taxon>
        <taxon>Liliopsida</taxon>
        <taxon>Asparagales</taxon>
        <taxon>Orchidaceae</taxon>
        <taxon>Orchidoideae</taxon>
        <taxon>Orchideae</taxon>
        <taxon>Orchidinae</taxon>
        <taxon>Platanthera</taxon>
    </lineage>
</organism>
<dbReference type="Proteomes" id="UP001412067">
    <property type="component" value="Unassembled WGS sequence"/>
</dbReference>
<sequence length="399" mass="45893">MREIGKKQEGMMTQKAKFMIVKRKSANRDKIATISMPHAMLHPLEKSVVIPNDVIFEILVKLTARSVGRFRCVCKLWLSITTNISFIRAHTQHKRNTNQSLFLESQDGRHLASTDSSTDVDITLCKLQEMKGDEILASCDGLLYLVFSYDKYIINPLTGYSISLPPCVGTFLGFYFHHSTSKYRVIQVTLEIMVMTNVLVIGERSWRRLSCRQPCHLPYSDYEKSLDLNRCLFWLVFKEQSNCKQPDTIMTFDTESEVYDLIYLPPSEKLLNLAGNLVDFNGELGLWVADNNTVDVWIMEACWVKRYSINYFDLTGCSVQFGRLKDRWLGGAAVFVKDKDLLIDVSETQYLIRCNLKSRVGCCRQREINCGGSSQSRWFGFSYPYMETLVYPDMSECNS</sequence>
<dbReference type="Pfam" id="PF08268">
    <property type="entry name" value="FBA_3"/>
    <property type="match status" value="1"/>
</dbReference>
<dbReference type="EMBL" id="JBBWWR010000015">
    <property type="protein sequence ID" value="KAK8949912.1"/>
    <property type="molecule type" value="Genomic_DNA"/>
</dbReference>
<protein>
    <submittedName>
        <fullName evidence="2">F-box protein</fullName>
    </submittedName>
</protein>
<gene>
    <name evidence="2" type="ORF">KSP40_PGU003506</name>
</gene>
<evidence type="ECO:0000313" key="2">
    <source>
        <dbReference type="EMBL" id="KAK8949912.1"/>
    </source>
</evidence>
<dbReference type="PANTHER" id="PTHR31672">
    <property type="entry name" value="BNACNNG10540D PROTEIN"/>
    <property type="match status" value="1"/>
</dbReference>
<accession>A0ABR2LSS7</accession>
<dbReference type="InterPro" id="IPR001810">
    <property type="entry name" value="F-box_dom"/>
</dbReference>